<dbReference type="InterPro" id="IPR006121">
    <property type="entry name" value="HMA_dom"/>
</dbReference>
<gene>
    <name evidence="3" type="ORF">EDF64_107157</name>
</gene>
<feature type="domain" description="HMA" evidence="2">
    <location>
        <begin position="6"/>
        <end position="74"/>
    </location>
</feature>
<dbReference type="Pfam" id="PF00403">
    <property type="entry name" value="HMA"/>
    <property type="match status" value="1"/>
</dbReference>
<dbReference type="EMBL" id="SNVW01000007">
    <property type="protein sequence ID" value="TDN43729.1"/>
    <property type="molecule type" value="Genomic_DNA"/>
</dbReference>
<dbReference type="Proteomes" id="UP000295764">
    <property type="component" value="Unassembled WGS sequence"/>
</dbReference>
<dbReference type="PROSITE" id="PS01047">
    <property type="entry name" value="HMA_1"/>
    <property type="match status" value="1"/>
</dbReference>
<accession>A0A4R6DHX7</accession>
<comment type="caution">
    <text evidence="3">The sequence shown here is derived from an EMBL/GenBank/DDBJ whole genome shotgun (WGS) entry which is preliminary data.</text>
</comment>
<reference evidence="3 4" key="1">
    <citation type="submission" date="2019-03" db="EMBL/GenBank/DDBJ databases">
        <title>Genomic analyses of the natural microbiome of Caenorhabditis elegans.</title>
        <authorList>
            <person name="Samuel B."/>
        </authorList>
    </citation>
    <scope>NUCLEOTIDE SEQUENCE [LARGE SCALE GENOMIC DNA]</scope>
    <source>
        <strain evidence="3 4">JUb65</strain>
    </source>
</reference>
<name>A0A4R6DHX7_9MICO</name>
<dbReference type="InterPro" id="IPR017969">
    <property type="entry name" value="Heavy-metal-associated_CS"/>
</dbReference>
<protein>
    <submittedName>
        <fullName evidence="3">Copper ion binding protein</fullName>
    </submittedName>
</protein>
<dbReference type="Gene3D" id="3.30.70.100">
    <property type="match status" value="1"/>
</dbReference>
<evidence type="ECO:0000313" key="4">
    <source>
        <dbReference type="Proteomes" id="UP000295764"/>
    </source>
</evidence>
<dbReference type="SUPFAM" id="SSF55008">
    <property type="entry name" value="HMA, heavy metal-associated domain"/>
    <property type="match status" value="1"/>
</dbReference>
<dbReference type="RefSeq" id="WP_432207027.1">
    <property type="nucleotide sequence ID" value="NZ_SNVW01000007.1"/>
</dbReference>
<evidence type="ECO:0000259" key="2">
    <source>
        <dbReference type="PROSITE" id="PS50846"/>
    </source>
</evidence>
<dbReference type="PROSITE" id="PS50846">
    <property type="entry name" value="HMA_2"/>
    <property type="match status" value="1"/>
</dbReference>
<organism evidence="3 4">
    <name type="scientific">Curtobacterium flaccumfaciens</name>
    <dbReference type="NCBI Taxonomy" id="2035"/>
    <lineage>
        <taxon>Bacteria</taxon>
        <taxon>Bacillati</taxon>
        <taxon>Actinomycetota</taxon>
        <taxon>Actinomycetes</taxon>
        <taxon>Micrococcales</taxon>
        <taxon>Microbacteriaceae</taxon>
        <taxon>Curtobacterium</taxon>
    </lineage>
</organism>
<proteinExistence type="predicted"/>
<dbReference type="AlphaFoldDB" id="A0A4R6DHX7"/>
<evidence type="ECO:0000256" key="1">
    <source>
        <dbReference type="ARBA" id="ARBA00022723"/>
    </source>
</evidence>
<dbReference type="CDD" id="cd00371">
    <property type="entry name" value="HMA"/>
    <property type="match status" value="1"/>
</dbReference>
<sequence length="76" mass="8112">MNDTVNTELLLVEGMTCEHCVMSVTEELTELDGVSDVAVQLVPGGRSEVTVTSDRPVTAESLRDAVAEAGYEVVRS</sequence>
<keyword evidence="1" id="KW-0479">Metal-binding</keyword>
<dbReference type="GO" id="GO:0046872">
    <property type="term" value="F:metal ion binding"/>
    <property type="evidence" value="ECO:0007669"/>
    <property type="project" value="UniProtKB-KW"/>
</dbReference>
<dbReference type="InterPro" id="IPR036163">
    <property type="entry name" value="HMA_dom_sf"/>
</dbReference>
<evidence type="ECO:0000313" key="3">
    <source>
        <dbReference type="EMBL" id="TDN43729.1"/>
    </source>
</evidence>